<protein>
    <recommendedName>
        <fullName evidence="12">Cytochrome P450</fullName>
    </recommendedName>
</protein>
<dbReference type="InterPro" id="IPR001128">
    <property type="entry name" value="Cyt_P450"/>
</dbReference>
<feature type="binding site" description="axial binding residue" evidence="9">
    <location>
        <position position="509"/>
    </location>
    <ligand>
        <name>heme</name>
        <dbReference type="ChEBI" id="CHEBI:30413"/>
    </ligand>
    <ligandPart>
        <name>Fe</name>
        <dbReference type="ChEBI" id="CHEBI:18248"/>
    </ligandPart>
</feature>
<reference evidence="11" key="2">
    <citation type="submission" date="2015-01" db="EMBL/GenBank/DDBJ databases">
        <title>Evolutionary Origins and Diversification of the Mycorrhizal Mutualists.</title>
        <authorList>
            <consortium name="DOE Joint Genome Institute"/>
            <consortium name="Mycorrhizal Genomics Consortium"/>
            <person name="Kohler A."/>
            <person name="Kuo A."/>
            <person name="Nagy L.G."/>
            <person name="Floudas D."/>
            <person name="Copeland A."/>
            <person name="Barry K.W."/>
            <person name="Cichocki N."/>
            <person name="Veneault-Fourrey C."/>
            <person name="LaButti K."/>
            <person name="Lindquist E.A."/>
            <person name="Lipzen A."/>
            <person name="Lundell T."/>
            <person name="Morin E."/>
            <person name="Murat C."/>
            <person name="Riley R."/>
            <person name="Ohm R."/>
            <person name="Sun H."/>
            <person name="Tunlid A."/>
            <person name="Henrissat B."/>
            <person name="Grigoriev I.V."/>
            <person name="Hibbett D.S."/>
            <person name="Martin F."/>
        </authorList>
    </citation>
    <scope>NUCLEOTIDE SEQUENCE [LARGE SCALE GENOMIC DNA]</scope>
    <source>
        <strain evidence="11">MUT 4182</strain>
    </source>
</reference>
<name>A0A0C3QMC3_9AGAM</name>
<dbReference type="GO" id="GO:0005506">
    <property type="term" value="F:iron ion binding"/>
    <property type="evidence" value="ECO:0007669"/>
    <property type="project" value="InterPro"/>
</dbReference>
<evidence type="ECO:0000256" key="8">
    <source>
        <dbReference type="ARBA" id="ARBA00023033"/>
    </source>
</evidence>
<reference evidence="10 11" key="1">
    <citation type="submission" date="2014-04" db="EMBL/GenBank/DDBJ databases">
        <authorList>
            <consortium name="DOE Joint Genome Institute"/>
            <person name="Kuo A."/>
            <person name="Girlanda M."/>
            <person name="Perotto S."/>
            <person name="Kohler A."/>
            <person name="Nagy L.G."/>
            <person name="Floudas D."/>
            <person name="Copeland A."/>
            <person name="Barry K.W."/>
            <person name="Cichocki N."/>
            <person name="Veneault-Fourrey C."/>
            <person name="LaButti K."/>
            <person name="Lindquist E.A."/>
            <person name="Lipzen A."/>
            <person name="Lundell T."/>
            <person name="Morin E."/>
            <person name="Murat C."/>
            <person name="Sun H."/>
            <person name="Tunlid A."/>
            <person name="Henrissat B."/>
            <person name="Grigoriev I.V."/>
            <person name="Hibbett D.S."/>
            <person name="Martin F."/>
            <person name="Nordberg H.P."/>
            <person name="Cantor M.N."/>
            <person name="Hua S.X."/>
        </authorList>
    </citation>
    <scope>NUCLEOTIDE SEQUENCE [LARGE SCALE GENOMIC DNA]</scope>
    <source>
        <strain evidence="10 11">MUT 4182</strain>
    </source>
</reference>
<dbReference type="GO" id="GO:0016705">
    <property type="term" value="F:oxidoreductase activity, acting on paired donors, with incorporation or reduction of molecular oxygen"/>
    <property type="evidence" value="ECO:0007669"/>
    <property type="project" value="InterPro"/>
</dbReference>
<comment type="pathway">
    <text evidence="2">Secondary metabolite biosynthesis.</text>
</comment>
<dbReference type="GO" id="GO:0020037">
    <property type="term" value="F:heme binding"/>
    <property type="evidence" value="ECO:0007669"/>
    <property type="project" value="InterPro"/>
</dbReference>
<dbReference type="SUPFAM" id="SSF48264">
    <property type="entry name" value="Cytochrome P450"/>
    <property type="match status" value="1"/>
</dbReference>
<dbReference type="Pfam" id="PF00067">
    <property type="entry name" value="p450"/>
    <property type="match status" value="1"/>
</dbReference>
<dbReference type="CDD" id="cd11069">
    <property type="entry name" value="CYP_FUM15-like"/>
    <property type="match status" value="1"/>
</dbReference>
<keyword evidence="6" id="KW-0560">Oxidoreductase</keyword>
<dbReference type="InterPro" id="IPR002403">
    <property type="entry name" value="Cyt_P450_E_grp-IV"/>
</dbReference>
<dbReference type="Gene3D" id="1.10.630.10">
    <property type="entry name" value="Cytochrome P450"/>
    <property type="match status" value="1"/>
</dbReference>
<comment type="cofactor">
    <cofactor evidence="1 9">
        <name>heme</name>
        <dbReference type="ChEBI" id="CHEBI:30413"/>
    </cofactor>
</comment>
<comment type="similarity">
    <text evidence="3">Belongs to the cytochrome P450 family.</text>
</comment>
<dbReference type="EMBL" id="KN822944">
    <property type="protein sequence ID" value="KIO34090.1"/>
    <property type="molecule type" value="Genomic_DNA"/>
</dbReference>
<keyword evidence="5 9" id="KW-0479">Metal-binding</keyword>
<dbReference type="PRINTS" id="PR00465">
    <property type="entry name" value="EP450IV"/>
</dbReference>
<proteinExistence type="inferred from homology"/>
<evidence type="ECO:0000256" key="1">
    <source>
        <dbReference type="ARBA" id="ARBA00001971"/>
    </source>
</evidence>
<organism evidence="10 11">
    <name type="scientific">Tulasnella calospora MUT 4182</name>
    <dbReference type="NCBI Taxonomy" id="1051891"/>
    <lineage>
        <taxon>Eukaryota</taxon>
        <taxon>Fungi</taxon>
        <taxon>Dikarya</taxon>
        <taxon>Basidiomycota</taxon>
        <taxon>Agaricomycotina</taxon>
        <taxon>Agaricomycetes</taxon>
        <taxon>Cantharellales</taxon>
        <taxon>Tulasnellaceae</taxon>
        <taxon>Tulasnella</taxon>
    </lineage>
</organism>
<evidence type="ECO:0008006" key="12">
    <source>
        <dbReference type="Google" id="ProtNLM"/>
    </source>
</evidence>
<dbReference type="InterPro" id="IPR036396">
    <property type="entry name" value="Cyt_P450_sf"/>
</dbReference>
<dbReference type="InterPro" id="IPR050121">
    <property type="entry name" value="Cytochrome_P450_monoxygenase"/>
</dbReference>
<evidence type="ECO:0000256" key="6">
    <source>
        <dbReference type="ARBA" id="ARBA00023002"/>
    </source>
</evidence>
<evidence type="ECO:0000313" key="11">
    <source>
        <dbReference type="Proteomes" id="UP000054248"/>
    </source>
</evidence>
<dbReference type="Proteomes" id="UP000054248">
    <property type="component" value="Unassembled WGS sequence"/>
</dbReference>
<evidence type="ECO:0000256" key="5">
    <source>
        <dbReference type="ARBA" id="ARBA00022723"/>
    </source>
</evidence>
<dbReference type="AlphaFoldDB" id="A0A0C3QMC3"/>
<dbReference type="OrthoDB" id="1470350at2759"/>
<dbReference type="STRING" id="1051891.A0A0C3QMC3"/>
<accession>A0A0C3QMC3</accession>
<keyword evidence="7 9" id="KW-0408">Iron</keyword>
<dbReference type="PANTHER" id="PTHR24305:SF166">
    <property type="entry name" value="CYTOCHROME P450 12A4, MITOCHONDRIAL-RELATED"/>
    <property type="match status" value="1"/>
</dbReference>
<dbReference type="HOGENOM" id="CLU_001570_5_11_1"/>
<dbReference type="PRINTS" id="PR00385">
    <property type="entry name" value="P450"/>
</dbReference>
<evidence type="ECO:0000256" key="4">
    <source>
        <dbReference type="ARBA" id="ARBA00022617"/>
    </source>
</evidence>
<keyword evidence="4 9" id="KW-0349">Heme</keyword>
<evidence type="ECO:0000256" key="3">
    <source>
        <dbReference type="ARBA" id="ARBA00010617"/>
    </source>
</evidence>
<dbReference type="GO" id="GO:0004497">
    <property type="term" value="F:monooxygenase activity"/>
    <property type="evidence" value="ECO:0007669"/>
    <property type="project" value="UniProtKB-KW"/>
</dbReference>
<sequence length="546" mass="61973">MELSKIADNLSIEQAQRILENFPYSPWQVVAATTGSYLVYKLAGFVKWWLIDPQFSPLRDAPGPDTYDSIIWGNMPKIFKAPPSKVHEEWMNKYGHTITYRGMFLGYRLCTKDPKALAHMVNHSYDYPKPAQIRYFLERMFGKGGVLFAEGEDHRRQRKIMNPCFGPAQIRDLMPIFLDKAFQLRDIWIRQVEESGQEDKEIDVMVWLTRATLDVIGLAGFDYEFNTLTEGEKNELVLAFMELFAPAQGPPFLALLSNFIPFLRMLPTKRARASAHSKEVMARIGKQLVQDKRAAVVAATSGSGGVEKKTVVGRDLLSVLIKANMARDVKDSERMSDEEVMGQIMTMLIAGHETTATSLTWLLYDLSQPEHKHIQNRLREELLTLKSDRPTMEELNSLPYLDAVVRENLRINSVVDSTIRCAGKDDYIPVSTPYTDKNGVERTEIRIAAGEQIFIPVALANRDKAIWGEDADVFNPDRWLEGNNSHPRSAEIPGVFSTIMTFLGGPRACIGYRFALMEMKALIFALIRDMAYELPDPAPKIERKSQ</sequence>
<keyword evidence="8" id="KW-0503">Monooxygenase</keyword>
<gene>
    <name evidence="10" type="ORF">M407DRAFT_64608</name>
</gene>
<dbReference type="PANTHER" id="PTHR24305">
    <property type="entry name" value="CYTOCHROME P450"/>
    <property type="match status" value="1"/>
</dbReference>
<evidence type="ECO:0000256" key="7">
    <source>
        <dbReference type="ARBA" id="ARBA00023004"/>
    </source>
</evidence>
<evidence type="ECO:0000256" key="2">
    <source>
        <dbReference type="ARBA" id="ARBA00005179"/>
    </source>
</evidence>
<evidence type="ECO:0000313" key="10">
    <source>
        <dbReference type="EMBL" id="KIO34090.1"/>
    </source>
</evidence>
<keyword evidence="11" id="KW-1185">Reference proteome</keyword>
<evidence type="ECO:0000256" key="9">
    <source>
        <dbReference type="PIRSR" id="PIRSR602403-1"/>
    </source>
</evidence>